<dbReference type="PANTHER" id="PTHR11319">
    <property type="entry name" value="G PROTEIN-COUPLED RECEPTOR-RELATED"/>
    <property type="match status" value="1"/>
</dbReference>
<feature type="signal peptide" evidence="1">
    <location>
        <begin position="1"/>
        <end position="21"/>
    </location>
</feature>
<accession>A0A388KSB1</accession>
<dbReference type="PANTHER" id="PTHR11319:SF35">
    <property type="entry name" value="OUTER MEMBRANE PROTEIN PMPC-RELATED"/>
    <property type="match status" value="1"/>
</dbReference>
<evidence type="ECO:0008006" key="4">
    <source>
        <dbReference type="Google" id="ProtNLM"/>
    </source>
</evidence>
<sequence>MAPQFTMTVTILLLGMAVLLAASNTGLGTVGAVAATTITEEQRLVAALKDPKVSQFILTSDVVLTASLPPSTKDFTLVGRCRDQRQRPRLCVVDGNGKFRGFDSEGYNVHMTDIHFKNMCDINGVGAVAYVADGRIRATRCVFESNKAFTAGALAVRDSPLTVTDCQFRNNWAVEAAGAIRVFSNGVGKVRRSVFSGNSAGESGGAARVYEGGLDFVDCKFHGNSARKGDGGAVIFGGDSAGVISRSEFVGNSARNGSGGAVEVEGETAIDNINFCSCTFRRNSAKTPGSFNVDIANYTRVTFCRNKPPGLRVDEPAEAVVNCTVCAKRVYPGSKKSH</sequence>
<keyword evidence="1" id="KW-0732">Signal</keyword>
<reference evidence="2 3" key="1">
    <citation type="journal article" date="2018" name="Cell">
        <title>The Chara Genome: Secondary Complexity and Implications for Plant Terrestrialization.</title>
        <authorList>
            <person name="Nishiyama T."/>
            <person name="Sakayama H."/>
            <person name="Vries J.D."/>
            <person name="Buschmann H."/>
            <person name="Saint-Marcoux D."/>
            <person name="Ullrich K.K."/>
            <person name="Haas F.B."/>
            <person name="Vanderstraeten L."/>
            <person name="Becker D."/>
            <person name="Lang D."/>
            <person name="Vosolsobe S."/>
            <person name="Rombauts S."/>
            <person name="Wilhelmsson P.K.I."/>
            <person name="Janitza P."/>
            <person name="Kern R."/>
            <person name="Heyl A."/>
            <person name="Rumpler F."/>
            <person name="Villalobos L.I.A.C."/>
            <person name="Clay J.M."/>
            <person name="Skokan R."/>
            <person name="Toyoda A."/>
            <person name="Suzuki Y."/>
            <person name="Kagoshima H."/>
            <person name="Schijlen E."/>
            <person name="Tajeshwar N."/>
            <person name="Catarino B."/>
            <person name="Hetherington A.J."/>
            <person name="Saltykova A."/>
            <person name="Bonnot C."/>
            <person name="Breuninger H."/>
            <person name="Symeonidi A."/>
            <person name="Radhakrishnan G.V."/>
            <person name="Van Nieuwerburgh F."/>
            <person name="Deforce D."/>
            <person name="Chang C."/>
            <person name="Karol K.G."/>
            <person name="Hedrich R."/>
            <person name="Ulvskov P."/>
            <person name="Glockner G."/>
            <person name="Delwiche C.F."/>
            <person name="Petrasek J."/>
            <person name="Van de Peer Y."/>
            <person name="Friml J."/>
            <person name="Beilby M."/>
            <person name="Dolan L."/>
            <person name="Kohara Y."/>
            <person name="Sugano S."/>
            <person name="Fujiyama A."/>
            <person name="Delaux P.-M."/>
            <person name="Quint M."/>
            <person name="TheiBen G."/>
            <person name="Hagemann M."/>
            <person name="Harholt J."/>
            <person name="Dunand C."/>
            <person name="Zachgo S."/>
            <person name="Langdale J."/>
            <person name="Maumus F."/>
            <person name="Straeten D.V.D."/>
            <person name="Gould S.B."/>
            <person name="Rensing S.A."/>
        </authorList>
    </citation>
    <scope>NUCLEOTIDE SEQUENCE [LARGE SCALE GENOMIC DNA]</scope>
    <source>
        <strain evidence="2 3">S276</strain>
    </source>
</reference>
<evidence type="ECO:0000313" key="2">
    <source>
        <dbReference type="EMBL" id="GBG72823.1"/>
    </source>
</evidence>
<evidence type="ECO:0000313" key="3">
    <source>
        <dbReference type="Proteomes" id="UP000265515"/>
    </source>
</evidence>
<comment type="caution">
    <text evidence="2">The sequence shown here is derived from an EMBL/GenBank/DDBJ whole genome shotgun (WGS) entry which is preliminary data.</text>
</comment>
<dbReference type="SUPFAM" id="SSF51126">
    <property type="entry name" value="Pectin lyase-like"/>
    <property type="match status" value="1"/>
</dbReference>
<feature type="chain" id="PRO_5017303798" description="Right handed beta helix domain-containing protein" evidence="1">
    <location>
        <begin position="22"/>
        <end position="338"/>
    </location>
</feature>
<dbReference type="EMBL" id="BFEA01000172">
    <property type="protein sequence ID" value="GBG72823.1"/>
    <property type="molecule type" value="Genomic_DNA"/>
</dbReference>
<dbReference type="AlphaFoldDB" id="A0A388KSB1"/>
<protein>
    <recommendedName>
        <fullName evidence="4">Right handed beta helix domain-containing protein</fullName>
    </recommendedName>
</protein>
<proteinExistence type="predicted"/>
<keyword evidence="3" id="KW-1185">Reference proteome</keyword>
<name>A0A388KSB1_CHABU</name>
<evidence type="ECO:0000256" key="1">
    <source>
        <dbReference type="SAM" id="SignalP"/>
    </source>
</evidence>
<organism evidence="2 3">
    <name type="scientific">Chara braunii</name>
    <name type="common">Braun's stonewort</name>
    <dbReference type="NCBI Taxonomy" id="69332"/>
    <lineage>
        <taxon>Eukaryota</taxon>
        <taxon>Viridiplantae</taxon>
        <taxon>Streptophyta</taxon>
        <taxon>Charophyceae</taxon>
        <taxon>Charales</taxon>
        <taxon>Characeae</taxon>
        <taxon>Chara</taxon>
    </lineage>
</organism>
<gene>
    <name evidence="2" type="ORF">CBR_g12390</name>
</gene>
<dbReference type="Gramene" id="GBG72823">
    <property type="protein sequence ID" value="GBG72823"/>
    <property type="gene ID" value="CBR_g12390"/>
</dbReference>
<dbReference type="InterPro" id="IPR011050">
    <property type="entry name" value="Pectin_lyase_fold/virulence"/>
</dbReference>
<dbReference type="Proteomes" id="UP000265515">
    <property type="component" value="Unassembled WGS sequence"/>
</dbReference>